<organism evidence="1 2">
    <name type="scientific">Reticulomyxa filosa</name>
    <dbReference type="NCBI Taxonomy" id="46433"/>
    <lineage>
        <taxon>Eukaryota</taxon>
        <taxon>Sar</taxon>
        <taxon>Rhizaria</taxon>
        <taxon>Retaria</taxon>
        <taxon>Foraminifera</taxon>
        <taxon>Monothalamids</taxon>
        <taxon>Reticulomyxidae</taxon>
        <taxon>Reticulomyxa</taxon>
    </lineage>
</organism>
<keyword evidence="2" id="KW-1185">Reference proteome</keyword>
<reference evidence="1 2" key="1">
    <citation type="journal article" date="2013" name="Curr. Biol.">
        <title>The Genome of the Foraminiferan Reticulomyxa filosa.</title>
        <authorList>
            <person name="Glockner G."/>
            <person name="Hulsmann N."/>
            <person name="Schleicher M."/>
            <person name="Noegel A.A."/>
            <person name="Eichinger L."/>
            <person name="Gallinger C."/>
            <person name="Pawlowski J."/>
            <person name="Sierra R."/>
            <person name="Euteneuer U."/>
            <person name="Pillet L."/>
            <person name="Moustafa A."/>
            <person name="Platzer M."/>
            <person name="Groth M."/>
            <person name="Szafranski K."/>
            <person name="Schliwa M."/>
        </authorList>
    </citation>
    <scope>NUCLEOTIDE SEQUENCE [LARGE SCALE GENOMIC DNA]</scope>
</reference>
<feature type="non-terminal residue" evidence="1">
    <location>
        <position position="1"/>
    </location>
</feature>
<gene>
    <name evidence="1" type="ORF">RFI_35263</name>
</gene>
<dbReference type="EMBL" id="ASPP01036516">
    <property type="protein sequence ID" value="ETO02173.1"/>
    <property type="molecule type" value="Genomic_DNA"/>
</dbReference>
<dbReference type="Proteomes" id="UP000023152">
    <property type="component" value="Unassembled WGS sequence"/>
</dbReference>
<comment type="caution">
    <text evidence="1">The sequence shown here is derived from an EMBL/GenBank/DDBJ whole genome shotgun (WGS) entry which is preliminary data.</text>
</comment>
<name>X6LJN5_RETFI</name>
<evidence type="ECO:0000313" key="1">
    <source>
        <dbReference type="EMBL" id="ETO02173.1"/>
    </source>
</evidence>
<evidence type="ECO:0000313" key="2">
    <source>
        <dbReference type="Proteomes" id="UP000023152"/>
    </source>
</evidence>
<proteinExistence type="predicted"/>
<dbReference type="AlphaFoldDB" id="X6LJN5"/>
<sequence>YLENVCKTSGNRQELLPFLSDLCELKDLREFLEERMARIKKIIEKGDVSGNEEYVSSKSKLHRLYFRMSPVEEILPANVLLYVFSNLETEELVLLPLFRYKKKDNNNNKTKYKLALKEPEQFEWMHKRKERLHLDLDHAQNMVSIKIDNKSGKTNGMEFFNDKNENSIAKFPWHGIRKWEIEDYSNWMGIWGSFVNKNPILLYRSLFDLSFWKAYSFANKMQQKKMKRKLRRRNRCYVMKVLQKWDEDGIRIGQNYVFIDYIMFCPITNIQGNVNFLFGCYVCLKNIVFVVNNLKSNNIVLAQKNK</sequence>
<accession>X6LJN5</accession>
<protein>
    <submittedName>
        <fullName evidence="1">Uncharacterized protein</fullName>
    </submittedName>
</protein>